<dbReference type="SMART" id="SM00347">
    <property type="entry name" value="HTH_MARR"/>
    <property type="match status" value="1"/>
</dbReference>
<keyword evidence="3" id="KW-0843">Virulence</keyword>
<dbReference type="InterPro" id="IPR036390">
    <property type="entry name" value="WH_DNA-bd_sf"/>
</dbReference>
<dbReference type="Gene3D" id="1.10.10.10">
    <property type="entry name" value="Winged helix-like DNA-binding domain superfamily/Winged helix DNA-binding domain"/>
    <property type="match status" value="1"/>
</dbReference>
<accession>A0ABV2EYW4</accession>
<keyword evidence="12" id="KW-1185">Reference proteome</keyword>
<dbReference type="PANTHER" id="PTHR42756">
    <property type="entry name" value="TRANSCRIPTIONAL REGULATOR, MARR"/>
    <property type="match status" value="1"/>
</dbReference>
<dbReference type="GO" id="GO:0003677">
    <property type="term" value="F:DNA binding"/>
    <property type="evidence" value="ECO:0007669"/>
    <property type="project" value="UniProtKB-KW"/>
</dbReference>
<keyword evidence="4 11" id="KW-0238">DNA-binding</keyword>
<evidence type="ECO:0000256" key="9">
    <source>
        <dbReference type="ARBA" id="ARBA00047207"/>
    </source>
</evidence>
<comment type="caution">
    <text evidence="11">The sequence shown here is derived from an EMBL/GenBank/DDBJ whole genome shotgun (WGS) entry which is preliminary data.</text>
</comment>
<evidence type="ECO:0000259" key="10">
    <source>
        <dbReference type="PROSITE" id="PS50995"/>
    </source>
</evidence>
<comment type="similarity">
    <text evidence="7">Belongs to the SarZ family.</text>
</comment>
<dbReference type="SUPFAM" id="SSF46785">
    <property type="entry name" value="Winged helix' DNA-binding domain"/>
    <property type="match status" value="1"/>
</dbReference>
<evidence type="ECO:0000313" key="11">
    <source>
        <dbReference type="EMBL" id="MET3544485.1"/>
    </source>
</evidence>
<evidence type="ECO:0000256" key="4">
    <source>
        <dbReference type="ARBA" id="ARBA00023125"/>
    </source>
</evidence>
<evidence type="ECO:0000256" key="5">
    <source>
        <dbReference type="ARBA" id="ARBA00023163"/>
    </source>
</evidence>
<evidence type="ECO:0000256" key="7">
    <source>
        <dbReference type="ARBA" id="ARBA00046337"/>
    </source>
</evidence>
<dbReference type="InterPro" id="IPR023187">
    <property type="entry name" value="Tscrpt_reg_MarR-type_CS"/>
</dbReference>
<dbReference type="Pfam" id="PF22381">
    <property type="entry name" value="Staph_reg_Sar_Rot"/>
    <property type="match status" value="1"/>
</dbReference>
<organism evidence="11 12">
    <name type="scientific">Paenibacillus favisporus</name>
    <dbReference type="NCBI Taxonomy" id="221028"/>
    <lineage>
        <taxon>Bacteria</taxon>
        <taxon>Bacillati</taxon>
        <taxon>Bacillota</taxon>
        <taxon>Bacilli</taxon>
        <taxon>Bacillales</taxon>
        <taxon>Paenibacillaceae</taxon>
        <taxon>Paenibacillus</taxon>
    </lineage>
</organism>
<evidence type="ECO:0000256" key="6">
    <source>
        <dbReference type="ARBA" id="ARBA00040307"/>
    </source>
</evidence>
<name>A0ABV2EYW4_9BACL</name>
<dbReference type="Proteomes" id="UP001549098">
    <property type="component" value="Unassembled WGS sequence"/>
</dbReference>
<dbReference type="PROSITE" id="PS01117">
    <property type="entry name" value="HTH_MARR_1"/>
    <property type="match status" value="1"/>
</dbReference>
<reference evidence="11 12" key="1">
    <citation type="submission" date="2024-06" db="EMBL/GenBank/DDBJ databases">
        <title>Genomic Encyclopedia of Type Strains, Phase IV (KMG-IV): sequencing the most valuable type-strain genomes for metagenomic binning, comparative biology and taxonomic classification.</title>
        <authorList>
            <person name="Goeker M."/>
        </authorList>
    </citation>
    <scope>NUCLEOTIDE SEQUENCE [LARGE SCALE GENOMIC DNA]</scope>
    <source>
        <strain evidence="11 12">DSM 17253</strain>
    </source>
</reference>
<gene>
    <name evidence="11" type="ORF">ABID47_001079</name>
</gene>
<evidence type="ECO:0000256" key="8">
    <source>
        <dbReference type="ARBA" id="ARBA00047188"/>
    </source>
</evidence>
<dbReference type="PANTHER" id="PTHR42756:SF1">
    <property type="entry name" value="TRANSCRIPTIONAL REPRESSOR OF EMRAB OPERON"/>
    <property type="match status" value="1"/>
</dbReference>
<dbReference type="InterPro" id="IPR036388">
    <property type="entry name" value="WH-like_DNA-bd_sf"/>
</dbReference>
<proteinExistence type="inferred from homology"/>
<dbReference type="InterPro" id="IPR055166">
    <property type="entry name" value="Transc_reg_Sar_Rot_HTH"/>
</dbReference>
<sequence length="160" mass="17981">MEENNKHHVEVPGDEVSAVREFPVSFSIFSMARSHRGLAAQLLREAGLYPGQEIVLMQLWHQDHRSQNSLCRSTRLDHSTIAKSVRRLEDAGLVISSRSEEDKRVTIVSLTQAGRDIERRVNDAWSKVEALTTEALTADEQMIFVTLARKIAASLEAAEE</sequence>
<dbReference type="PROSITE" id="PS50995">
    <property type="entry name" value="HTH_MARR_2"/>
    <property type="match status" value="1"/>
</dbReference>
<evidence type="ECO:0000256" key="2">
    <source>
        <dbReference type="ARBA" id="ARBA00023015"/>
    </source>
</evidence>
<protein>
    <recommendedName>
        <fullName evidence="6">HTH-type transcriptional regulator MgrA</fullName>
    </recommendedName>
    <alternativeName>
        <fullName evidence="8">HTH-type transcriptional regulator SarZ</fullName>
    </alternativeName>
    <alternativeName>
        <fullName evidence="9">Staphylococcal accessory regulator Z</fullName>
    </alternativeName>
</protein>
<comment type="subcellular location">
    <subcellularLocation>
        <location evidence="1">Cytoplasm</location>
    </subcellularLocation>
</comment>
<feature type="domain" description="HTH marR-type" evidence="10">
    <location>
        <begin position="21"/>
        <end position="153"/>
    </location>
</feature>
<keyword evidence="5" id="KW-0804">Transcription</keyword>
<evidence type="ECO:0000256" key="3">
    <source>
        <dbReference type="ARBA" id="ARBA00023026"/>
    </source>
</evidence>
<dbReference type="InterPro" id="IPR000835">
    <property type="entry name" value="HTH_MarR-typ"/>
</dbReference>
<keyword evidence="2" id="KW-0805">Transcription regulation</keyword>
<dbReference type="RefSeq" id="WP_354495183.1">
    <property type="nucleotide sequence ID" value="NZ_JBEPLV010000001.1"/>
</dbReference>
<dbReference type="PRINTS" id="PR00598">
    <property type="entry name" value="HTHMARR"/>
</dbReference>
<evidence type="ECO:0000256" key="1">
    <source>
        <dbReference type="ARBA" id="ARBA00004496"/>
    </source>
</evidence>
<evidence type="ECO:0000313" key="12">
    <source>
        <dbReference type="Proteomes" id="UP001549098"/>
    </source>
</evidence>
<dbReference type="EMBL" id="JBEPLV010000001">
    <property type="protein sequence ID" value="MET3544485.1"/>
    <property type="molecule type" value="Genomic_DNA"/>
</dbReference>